<proteinExistence type="predicted"/>
<keyword evidence="1" id="KW-1133">Transmembrane helix</keyword>
<dbReference type="EMBL" id="LLYW01000013">
    <property type="protein sequence ID" value="KUH33894.1"/>
    <property type="molecule type" value="Genomic_DNA"/>
</dbReference>
<keyword evidence="1" id="KW-0472">Membrane</keyword>
<comment type="caution">
    <text evidence="2">The sequence shown here is derived from an EMBL/GenBank/DDBJ whole genome shotgun (WGS) entry which is preliminary data.</text>
</comment>
<organism evidence="2 3">
    <name type="scientific">Thermococcus celericrescens</name>
    <dbReference type="NCBI Taxonomy" id="227598"/>
    <lineage>
        <taxon>Archaea</taxon>
        <taxon>Methanobacteriati</taxon>
        <taxon>Methanobacteriota</taxon>
        <taxon>Thermococci</taxon>
        <taxon>Thermococcales</taxon>
        <taxon>Thermococcaceae</taxon>
        <taxon>Thermococcus</taxon>
    </lineage>
</organism>
<evidence type="ECO:0000313" key="3">
    <source>
        <dbReference type="Proteomes" id="UP000053462"/>
    </source>
</evidence>
<sequence length="94" mass="11326">MSVLNWIFTLLVLGAMLSILYDILFRPWKLIREGINDLERQLKLLNGRFARLWAFIIAPWLWGDVERTRAFVSHKLTLKRAELELFKKIREERK</sequence>
<evidence type="ECO:0000313" key="2">
    <source>
        <dbReference type="EMBL" id="KUH33894.1"/>
    </source>
</evidence>
<accession>A0A117ITI5</accession>
<dbReference type="AlphaFoldDB" id="A0A117ITI5"/>
<reference evidence="2 3" key="1">
    <citation type="submission" date="2015-10" db="EMBL/GenBank/DDBJ databases">
        <title>Draft genome sequence of Thermococcus celericrescens strain DSM 17994.</title>
        <authorList>
            <person name="Hong S.-J."/>
            <person name="Park C.-E."/>
            <person name="Shin J.-H."/>
        </authorList>
    </citation>
    <scope>NUCLEOTIDE SEQUENCE [LARGE SCALE GENOMIC DNA]</scope>
    <source>
        <strain evidence="2 3">DSM 17994</strain>
    </source>
</reference>
<dbReference type="Proteomes" id="UP000053462">
    <property type="component" value="Unassembled WGS sequence"/>
</dbReference>
<protein>
    <submittedName>
        <fullName evidence="2">Uncharacterized protein</fullName>
    </submittedName>
</protein>
<dbReference type="OrthoDB" id="89301at2157"/>
<name>A0A117ITI5_9EURY</name>
<evidence type="ECO:0000256" key="1">
    <source>
        <dbReference type="SAM" id="Phobius"/>
    </source>
</evidence>
<dbReference type="STRING" id="227598.APY94_03965"/>
<feature type="transmembrane region" description="Helical" evidence="1">
    <location>
        <begin position="6"/>
        <end position="24"/>
    </location>
</feature>
<keyword evidence="3" id="KW-1185">Reference proteome</keyword>
<dbReference type="RefSeq" id="WP_058938402.1">
    <property type="nucleotide sequence ID" value="NZ_LLYW01000013.1"/>
</dbReference>
<gene>
    <name evidence="2" type="ORF">APY94_03965</name>
</gene>
<keyword evidence="1" id="KW-0812">Transmembrane</keyword>